<keyword evidence="2" id="KW-1185">Reference proteome</keyword>
<reference evidence="2" key="1">
    <citation type="journal article" date="2017" name="Nat. Ecol. Evol.">
        <title>Genome expansion and lineage-specific genetic innovations in the forest pathogenic fungi Armillaria.</title>
        <authorList>
            <person name="Sipos G."/>
            <person name="Prasanna A.N."/>
            <person name="Walter M.C."/>
            <person name="O'Connor E."/>
            <person name="Balint B."/>
            <person name="Krizsan K."/>
            <person name="Kiss B."/>
            <person name="Hess J."/>
            <person name="Varga T."/>
            <person name="Slot J."/>
            <person name="Riley R."/>
            <person name="Boka B."/>
            <person name="Rigling D."/>
            <person name="Barry K."/>
            <person name="Lee J."/>
            <person name="Mihaltcheva S."/>
            <person name="LaButti K."/>
            <person name="Lipzen A."/>
            <person name="Waldron R."/>
            <person name="Moloney N.M."/>
            <person name="Sperisen C."/>
            <person name="Kredics L."/>
            <person name="Vagvoelgyi C."/>
            <person name="Patrignani A."/>
            <person name="Fitzpatrick D."/>
            <person name="Nagy I."/>
            <person name="Doyle S."/>
            <person name="Anderson J.B."/>
            <person name="Grigoriev I.V."/>
            <person name="Gueldener U."/>
            <person name="Muensterkoetter M."/>
            <person name="Nagy L.G."/>
        </authorList>
    </citation>
    <scope>NUCLEOTIDE SEQUENCE [LARGE SCALE GENOMIC DNA]</scope>
    <source>
        <strain evidence="2">Ar21-2</strain>
    </source>
</reference>
<protein>
    <submittedName>
        <fullName evidence="1">Uncharacterized protein</fullName>
    </submittedName>
</protein>
<dbReference type="EMBL" id="KZ293652">
    <property type="protein sequence ID" value="PBK95057.1"/>
    <property type="molecule type" value="Genomic_DNA"/>
</dbReference>
<sequence>MSTNPISHATILPNPMRLLDLPPVVISLIINDTDRDTLLTLCLTEKHLLHDIARRFLWWNVAVVFDASQQPMPNLFSFDSGRLVLGVRSLSIIVDGYSDFYLSIFTSVLASINDIGHVRLSGRSGPIICLILENTMASRDSGITSL</sequence>
<evidence type="ECO:0000313" key="1">
    <source>
        <dbReference type="EMBL" id="PBK95057.1"/>
    </source>
</evidence>
<gene>
    <name evidence="1" type="ORF">ARMGADRAFT_1077817</name>
</gene>
<evidence type="ECO:0000313" key="2">
    <source>
        <dbReference type="Proteomes" id="UP000217790"/>
    </source>
</evidence>
<dbReference type="Proteomes" id="UP000217790">
    <property type="component" value="Unassembled WGS sequence"/>
</dbReference>
<organism evidence="1 2">
    <name type="scientific">Armillaria gallica</name>
    <name type="common">Bulbous honey fungus</name>
    <name type="synonym">Armillaria bulbosa</name>
    <dbReference type="NCBI Taxonomy" id="47427"/>
    <lineage>
        <taxon>Eukaryota</taxon>
        <taxon>Fungi</taxon>
        <taxon>Dikarya</taxon>
        <taxon>Basidiomycota</taxon>
        <taxon>Agaricomycotina</taxon>
        <taxon>Agaricomycetes</taxon>
        <taxon>Agaricomycetidae</taxon>
        <taxon>Agaricales</taxon>
        <taxon>Marasmiineae</taxon>
        <taxon>Physalacriaceae</taxon>
        <taxon>Armillaria</taxon>
    </lineage>
</organism>
<dbReference type="InParanoid" id="A0A2H3E138"/>
<proteinExistence type="predicted"/>
<dbReference type="AlphaFoldDB" id="A0A2H3E138"/>
<dbReference type="OMA" id="NISHICV"/>
<accession>A0A2H3E138</accession>
<name>A0A2H3E138_ARMGA</name>